<proteinExistence type="predicted"/>
<keyword evidence="1" id="KW-0472">Membrane</keyword>
<evidence type="ECO:0000313" key="2">
    <source>
        <dbReference type="EMBL" id="MBB4942818.1"/>
    </source>
</evidence>
<sequence length="454" mass="49766">MGEYARFRTGIYDLVIFDQAVRGYSQFGIPGSYVKDQWNQLGTAVSVLGDHFSPILAALAPLYWIHDGPQTLIVAQAALFASAAVPLWVLCRRRLGTGAAYLVAAAYLLSWPIAEAVAFHFHEYAFMPLLTAVPFERLDAGRRWSVAVTAAALLLIKEDVGFFVAGLGLALLLRKHWRLMGAVMALAGPLAVWISSQILIPAFGGSAHRYWYYSGLGASPGEAVAHILTHPLDALAVLTSPSVKVSTMVLLLAPLLLLPLASPYVLAPAMLIFERMLATDQPGWWGTHYHYNSALIMALLCASIDGIQRLRRWRFGSWPKISHRWDLSQIWAGAVAVIAVALVASFPLRDLFDPARYHSTGREDAAAAAIATVPDGVLVEAANQVGPNLSGRTKVVIWRSMPRRAPWVVADVATPQPMFKTLTEQRDDVAELRAHGYRVLFVREGYVVLHRTEG</sequence>
<dbReference type="InterPro" id="IPR018650">
    <property type="entry name" value="STSV1_Orf64"/>
</dbReference>
<name>A0A7W7S3Z7_9ACTN</name>
<dbReference type="Proteomes" id="UP000534286">
    <property type="component" value="Unassembled WGS sequence"/>
</dbReference>
<accession>A0A7W7S3Z7</accession>
<dbReference type="RefSeq" id="WP_184758779.1">
    <property type="nucleotide sequence ID" value="NZ_BAABEK010000073.1"/>
</dbReference>
<feature type="transmembrane region" description="Helical" evidence="1">
    <location>
        <begin position="144"/>
        <end position="172"/>
    </location>
</feature>
<gene>
    <name evidence="2" type="ORF">FHR32_007218</name>
</gene>
<keyword evidence="1" id="KW-0812">Transmembrane</keyword>
<evidence type="ECO:0000313" key="3">
    <source>
        <dbReference type="Proteomes" id="UP000534286"/>
    </source>
</evidence>
<feature type="transmembrane region" description="Helical" evidence="1">
    <location>
        <begin position="289"/>
        <end position="307"/>
    </location>
</feature>
<dbReference type="AlphaFoldDB" id="A0A7W7S3Z7"/>
<evidence type="ECO:0000256" key="1">
    <source>
        <dbReference type="SAM" id="Phobius"/>
    </source>
</evidence>
<feature type="transmembrane region" description="Helical" evidence="1">
    <location>
        <begin position="249"/>
        <end position="269"/>
    </location>
</feature>
<dbReference type="Pfam" id="PF09852">
    <property type="entry name" value="DUF2079"/>
    <property type="match status" value="1"/>
</dbReference>
<feature type="transmembrane region" description="Helical" evidence="1">
    <location>
        <begin position="179"/>
        <end position="204"/>
    </location>
</feature>
<feature type="transmembrane region" description="Helical" evidence="1">
    <location>
        <begin position="41"/>
        <end position="65"/>
    </location>
</feature>
<feature type="transmembrane region" description="Helical" evidence="1">
    <location>
        <begin position="328"/>
        <end position="348"/>
    </location>
</feature>
<protein>
    <submittedName>
        <fullName evidence="2">Putative membrane protein</fullName>
    </submittedName>
</protein>
<comment type="caution">
    <text evidence="2">The sequence shown here is derived from an EMBL/GenBank/DDBJ whole genome shotgun (WGS) entry which is preliminary data.</text>
</comment>
<feature type="transmembrane region" description="Helical" evidence="1">
    <location>
        <begin position="71"/>
        <end position="91"/>
    </location>
</feature>
<keyword evidence="3" id="KW-1185">Reference proteome</keyword>
<feature type="transmembrane region" description="Helical" evidence="1">
    <location>
        <begin position="98"/>
        <end position="121"/>
    </location>
</feature>
<dbReference type="EMBL" id="JACHJU010000004">
    <property type="protein sequence ID" value="MBB4942818.1"/>
    <property type="molecule type" value="Genomic_DNA"/>
</dbReference>
<organism evidence="2 3">
    <name type="scientific">Streptosporangium album</name>
    <dbReference type="NCBI Taxonomy" id="47479"/>
    <lineage>
        <taxon>Bacteria</taxon>
        <taxon>Bacillati</taxon>
        <taxon>Actinomycetota</taxon>
        <taxon>Actinomycetes</taxon>
        <taxon>Streptosporangiales</taxon>
        <taxon>Streptosporangiaceae</taxon>
        <taxon>Streptosporangium</taxon>
    </lineage>
</organism>
<keyword evidence="1" id="KW-1133">Transmembrane helix</keyword>
<reference evidence="2 3" key="1">
    <citation type="submission" date="2020-08" db="EMBL/GenBank/DDBJ databases">
        <title>Sequencing the genomes of 1000 actinobacteria strains.</title>
        <authorList>
            <person name="Klenk H.-P."/>
        </authorList>
    </citation>
    <scope>NUCLEOTIDE SEQUENCE [LARGE SCALE GENOMIC DNA]</scope>
    <source>
        <strain evidence="2 3">DSM 43023</strain>
    </source>
</reference>